<dbReference type="InterPro" id="IPR005572">
    <property type="entry name" value="Anti-sigma_E_RseA_N"/>
</dbReference>
<keyword evidence="4" id="KW-1185">Reference proteome</keyword>
<dbReference type="AlphaFoldDB" id="A0A516SBL5"/>
<evidence type="ECO:0000256" key="1">
    <source>
        <dbReference type="SAM" id="Phobius"/>
    </source>
</evidence>
<keyword evidence="1" id="KW-0812">Transmembrane</keyword>
<evidence type="ECO:0000313" key="4">
    <source>
        <dbReference type="Proteomes" id="UP000317550"/>
    </source>
</evidence>
<dbReference type="OrthoDB" id="8561243at2"/>
<evidence type="ECO:0000259" key="2">
    <source>
        <dbReference type="Pfam" id="PF03872"/>
    </source>
</evidence>
<keyword evidence="1" id="KW-0472">Membrane</keyword>
<proteinExistence type="predicted"/>
<keyword evidence="1" id="KW-1133">Transmembrane helix</keyword>
<dbReference type="InterPro" id="IPR052383">
    <property type="entry name" value="Anti-sigma-E_RseA-like"/>
</dbReference>
<feature type="transmembrane region" description="Helical" evidence="1">
    <location>
        <begin position="100"/>
        <end position="120"/>
    </location>
</feature>
<evidence type="ECO:0000313" key="3">
    <source>
        <dbReference type="EMBL" id="QDQ25541.1"/>
    </source>
</evidence>
<accession>A0A516SBL5</accession>
<dbReference type="EMBL" id="CP041730">
    <property type="protein sequence ID" value="QDQ25541.1"/>
    <property type="molecule type" value="Genomic_DNA"/>
</dbReference>
<dbReference type="PANTHER" id="PTHR38104">
    <property type="match status" value="1"/>
</dbReference>
<protein>
    <recommendedName>
        <fullName evidence="2">Anti sigma-E protein RseA N-terminal domain-containing protein</fullName>
    </recommendedName>
</protein>
<dbReference type="InterPro" id="IPR036147">
    <property type="entry name" value="Anti-sigma_E_RseA_N_sf"/>
</dbReference>
<dbReference type="Proteomes" id="UP000317550">
    <property type="component" value="Chromosome"/>
</dbReference>
<feature type="domain" description="Anti sigma-E protein RseA N-terminal" evidence="2">
    <location>
        <begin position="2"/>
        <end position="78"/>
    </location>
</feature>
<dbReference type="PANTHER" id="PTHR38104:SF1">
    <property type="entry name" value="ANTI-SIGMA-E FACTOR RSEA"/>
    <property type="match status" value="1"/>
</dbReference>
<dbReference type="GO" id="GO:0016989">
    <property type="term" value="F:sigma factor antagonist activity"/>
    <property type="evidence" value="ECO:0007669"/>
    <property type="project" value="InterPro"/>
</dbReference>
<dbReference type="CDD" id="cd16328">
    <property type="entry name" value="RseA_N"/>
    <property type="match status" value="1"/>
</dbReference>
<name>A0A516SBL5_9NEIS</name>
<organism evidence="3 4">
    <name type="scientific">Chitinimonas arctica</name>
    <dbReference type="NCBI Taxonomy" id="2594795"/>
    <lineage>
        <taxon>Bacteria</taxon>
        <taxon>Pseudomonadati</taxon>
        <taxon>Pseudomonadota</taxon>
        <taxon>Betaproteobacteria</taxon>
        <taxon>Neisseriales</taxon>
        <taxon>Chitinibacteraceae</taxon>
        <taxon>Chitinimonas</taxon>
    </lineage>
</organism>
<reference evidence="4" key="1">
    <citation type="submission" date="2019-07" db="EMBL/GenBank/DDBJ databases">
        <title>Chitinimonas sp. nov., isolated from Ny-Alesund, arctica soil.</title>
        <authorList>
            <person name="Xu Q."/>
            <person name="Peng F."/>
        </authorList>
    </citation>
    <scope>NUCLEOTIDE SEQUENCE [LARGE SCALE GENOMIC DNA]</scope>
    <source>
        <strain evidence="4">R3-44</strain>
    </source>
</reference>
<dbReference type="Pfam" id="PF03872">
    <property type="entry name" value="RseA_N"/>
    <property type="match status" value="1"/>
</dbReference>
<gene>
    <name evidence="3" type="ORF">FNU76_03770</name>
</gene>
<sequence>MQEKLSALMDGEWDDHELAELIASIDEDDACAESWHEYHLIGDAMHGRPVLSDNFLANFSARLEAEPTILAPNAMKQSAIRRDVVRQGASMFHMRPHKRWVAFSMAASVALVSATAWYVGNGTGVVAAPQAQFAANQAIKPAVDEVNPYLVAHQALLGNPGFNHRAVVLTGAEAERGTARH</sequence>
<dbReference type="SUPFAM" id="SSF89069">
    <property type="entry name" value="N-terminal, cytoplasmic domain of anti-sigmaE factor RseA"/>
    <property type="match status" value="1"/>
</dbReference>
<dbReference type="Gene3D" id="1.10.10.880">
    <property type="entry name" value="Anti sigma-E protein RseA, N-terminal domain"/>
    <property type="match status" value="1"/>
</dbReference>
<dbReference type="KEGG" id="cari:FNU76_03770"/>
<dbReference type="RefSeq" id="WP_143856466.1">
    <property type="nucleotide sequence ID" value="NZ_CP041730.1"/>
</dbReference>